<evidence type="ECO:0000259" key="4">
    <source>
        <dbReference type="Pfam" id="PF25917"/>
    </source>
</evidence>
<evidence type="ECO:0000259" key="5">
    <source>
        <dbReference type="Pfam" id="PF25954"/>
    </source>
</evidence>
<feature type="domain" description="Multidrug resistance protein MdtA-like barrel-sandwich hybrid" evidence="4">
    <location>
        <begin position="59"/>
        <end position="196"/>
    </location>
</feature>
<protein>
    <submittedName>
        <fullName evidence="6">Efflux RND transporter periplasmic adaptor subunit</fullName>
    </submittedName>
</protein>
<keyword evidence="7" id="KW-1185">Reference proteome</keyword>
<dbReference type="GO" id="GO:0015562">
    <property type="term" value="F:efflux transmembrane transporter activity"/>
    <property type="evidence" value="ECO:0007669"/>
    <property type="project" value="TreeGrafter"/>
</dbReference>
<feature type="region of interest" description="Disordered" evidence="2">
    <location>
        <begin position="398"/>
        <end position="426"/>
    </location>
</feature>
<dbReference type="InterPro" id="IPR058792">
    <property type="entry name" value="Beta-barrel_RND_2"/>
</dbReference>
<dbReference type="PANTHER" id="PTHR30469">
    <property type="entry name" value="MULTIDRUG RESISTANCE PROTEIN MDTA"/>
    <property type="match status" value="1"/>
</dbReference>
<feature type="compositionally biased region" description="Low complexity" evidence="2">
    <location>
        <begin position="331"/>
        <end position="342"/>
    </location>
</feature>
<dbReference type="NCBIfam" id="TIGR01730">
    <property type="entry name" value="RND_mfp"/>
    <property type="match status" value="1"/>
</dbReference>
<accession>A0A9X2ZCX4</accession>
<proteinExistence type="inferred from homology"/>
<dbReference type="AlphaFoldDB" id="A0A9X2ZCX4"/>
<dbReference type="InterPro" id="IPR058625">
    <property type="entry name" value="MdtA-like_BSH"/>
</dbReference>
<dbReference type="Gene3D" id="1.10.287.470">
    <property type="entry name" value="Helix hairpin bin"/>
    <property type="match status" value="1"/>
</dbReference>
<dbReference type="Pfam" id="PF25917">
    <property type="entry name" value="BSH_RND"/>
    <property type="match status" value="1"/>
</dbReference>
<evidence type="ECO:0000313" key="7">
    <source>
        <dbReference type="Proteomes" id="UP001151079"/>
    </source>
</evidence>
<feature type="compositionally biased region" description="Gly residues" evidence="2">
    <location>
        <begin position="415"/>
        <end position="426"/>
    </location>
</feature>
<evidence type="ECO:0000256" key="1">
    <source>
        <dbReference type="ARBA" id="ARBA00009477"/>
    </source>
</evidence>
<feature type="domain" description="CusB-like beta-barrel" evidence="5">
    <location>
        <begin position="210"/>
        <end position="283"/>
    </location>
</feature>
<dbReference type="RefSeq" id="WP_264205207.1">
    <property type="nucleotide sequence ID" value="NZ_JAOZEW010000004.1"/>
</dbReference>
<name>A0A9X2ZCX4_9FLAO</name>
<feature type="transmembrane region" description="Helical" evidence="3">
    <location>
        <begin position="7"/>
        <end position="25"/>
    </location>
</feature>
<dbReference type="PANTHER" id="PTHR30469:SF33">
    <property type="entry name" value="SLR1207 PROTEIN"/>
    <property type="match status" value="1"/>
</dbReference>
<dbReference type="GO" id="GO:1990281">
    <property type="term" value="C:efflux pump complex"/>
    <property type="evidence" value="ECO:0007669"/>
    <property type="project" value="TreeGrafter"/>
</dbReference>
<dbReference type="InterPro" id="IPR006143">
    <property type="entry name" value="RND_pump_MFP"/>
</dbReference>
<comment type="similarity">
    <text evidence="1">Belongs to the membrane fusion protein (MFP) (TC 8.A.1) family.</text>
</comment>
<dbReference type="Gene3D" id="2.40.30.170">
    <property type="match status" value="1"/>
</dbReference>
<gene>
    <name evidence="6" type="ORF">OIU83_05180</name>
</gene>
<evidence type="ECO:0000256" key="3">
    <source>
        <dbReference type="SAM" id="Phobius"/>
    </source>
</evidence>
<keyword evidence="3" id="KW-1133">Transmembrane helix</keyword>
<dbReference type="Gene3D" id="2.40.50.100">
    <property type="match status" value="1"/>
</dbReference>
<feature type="compositionally biased region" description="Polar residues" evidence="2">
    <location>
        <begin position="398"/>
        <end position="408"/>
    </location>
</feature>
<evidence type="ECO:0000313" key="6">
    <source>
        <dbReference type="EMBL" id="MCV9927030.1"/>
    </source>
</evidence>
<dbReference type="Proteomes" id="UP001151079">
    <property type="component" value="Unassembled WGS sequence"/>
</dbReference>
<feature type="region of interest" description="Disordered" evidence="2">
    <location>
        <begin position="324"/>
        <end position="347"/>
    </location>
</feature>
<organism evidence="6 7">
    <name type="scientific">Flavobacterium shii</name>
    <dbReference type="NCBI Taxonomy" id="2987687"/>
    <lineage>
        <taxon>Bacteria</taxon>
        <taxon>Pseudomonadati</taxon>
        <taxon>Bacteroidota</taxon>
        <taxon>Flavobacteriia</taxon>
        <taxon>Flavobacteriales</taxon>
        <taxon>Flavobacteriaceae</taxon>
        <taxon>Flavobacterium</taxon>
    </lineage>
</organism>
<keyword evidence="3" id="KW-0472">Membrane</keyword>
<dbReference type="EMBL" id="JAOZEW010000004">
    <property type="protein sequence ID" value="MCV9927030.1"/>
    <property type="molecule type" value="Genomic_DNA"/>
</dbReference>
<evidence type="ECO:0000256" key="2">
    <source>
        <dbReference type="SAM" id="MobiDB-lite"/>
    </source>
</evidence>
<keyword evidence="3" id="KW-0812">Transmembrane</keyword>
<dbReference type="Pfam" id="PF25954">
    <property type="entry name" value="Beta-barrel_RND_2"/>
    <property type="match status" value="1"/>
</dbReference>
<comment type="caution">
    <text evidence="6">The sequence shown here is derived from an EMBL/GenBank/DDBJ whole genome shotgun (WGS) entry which is preliminary data.</text>
</comment>
<sequence length="426" mass="45855">MKKNKLITIIIIGLLLIGGIAYYIFHNEGNAVELITENPHYGDIATSVTATGKIQPVDTVAVGTQVSGTIQKVLVDFNSVVKKGDLLAQIDQSLFLAQVQQMTANLQLAKSNFSYQQSNFNRQTELYKAGGISRADFETAKNQYEVARDNVKSVAAQLSSVQKSLSFTNIFSPINGTVLTRKVSEGQTVAASLNTPTLFSIAKDLTKMQVQASVDEADVGNIKAGESATFTVDAFPDDVFKGKVLEVRLEPTISANVVTYTTIIAAPNDDLKLKPGMTANIIIYTKEIKNTLLISAKAIAFQPDSTLSKQFKIRKVFLGNNKGSNKGGYGNKSKSGGNKLSKPTQDTVDHKKAIVWKRVGDSLIPKHIRIGLDDDINVQVVKGLTEQDEIITGINTLKQAKSSKTADSSPFIPKRGGGGTSGSGKK</sequence>
<reference evidence="6" key="1">
    <citation type="submission" date="2022-10" db="EMBL/GenBank/DDBJ databases">
        <title>Two novel species of Flavobacterium.</title>
        <authorList>
            <person name="Liu Q."/>
            <person name="Xin Y.-H."/>
        </authorList>
    </citation>
    <scope>NUCLEOTIDE SEQUENCE</scope>
    <source>
        <strain evidence="6">LS1R49</strain>
    </source>
</reference>
<dbReference type="SUPFAM" id="SSF111369">
    <property type="entry name" value="HlyD-like secretion proteins"/>
    <property type="match status" value="1"/>
</dbReference>